<feature type="transmembrane region" description="Helical" evidence="7">
    <location>
        <begin position="104"/>
        <end position="125"/>
    </location>
</feature>
<evidence type="ECO:0000256" key="6">
    <source>
        <dbReference type="ARBA" id="ARBA00023136"/>
    </source>
</evidence>
<keyword evidence="10" id="KW-1185">Reference proteome</keyword>
<evidence type="ECO:0000256" key="5">
    <source>
        <dbReference type="ARBA" id="ARBA00022989"/>
    </source>
</evidence>
<feature type="transmembrane region" description="Helical" evidence="7">
    <location>
        <begin position="12"/>
        <end position="30"/>
    </location>
</feature>
<keyword evidence="6 7" id="KW-0472">Membrane</keyword>
<evidence type="ECO:0000313" key="9">
    <source>
        <dbReference type="EMBL" id="MDW5596130.1"/>
    </source>
</evidence>
<evidence type="ECO:0000256" key="1">
    <source>
        <dbReference type="ARBA" id="ARBA00004651"/>
    </source>
</evidence>
<dbReference type="PANTHER" id="PTHR43163:SF6">
    <property type="entry name" value="DIPEPTIDE TRANSPORT SYSTEM PERMEASE PROTEIN DPPB-RELATED"/>
    <property type="match status" value="1"/>
</dbReference>
<dbReference type="Pfam" id="PF19300">
    <property type="entry name" value="BPD_transp_1_N"/>
    <property type="match status" value="1"/>
</dbReference>
<feature type="domain" description="ABC transmembrane type-1" evidence="8">
    <location>
        <begin position="98"/>
        <end position="307"/>
    </location>
</feature>
<name>A0ABU4HSB4_9ACTN</name>
<dbReference type="RefSeq" id="WP_318598509.1">
    <property type="nucleotide sequence ID" value="NZ_JAWSTH010000047.1"/>
</dbReference>
<evidence type="ECO:0000256" key="2">
    <source>
        <dbReference type="ARBA" id="ARBA00022448"/>
    </source>
</evidence>
<feature type="transmembrane region" description="Helical" evidence="7">
    <location>
        <begin position="284"/>
        <end position="310"/>
    </location>
</feature>
<dbReference type="Proteomes" id="UP001284601">
    <property type="component" value="Unassembled WGS sequence"/>
</dbReference>
<dbReference type="PROSITE" id="PS50928">
    <property type="entry name" value="ABC_TM1"/>
    <property type="match status" value="1"/>
</dbReference>
<comment type="similarity">
    <text evidence="7">Belongs to the binding-protein-dependent transport system permease family.</text>
</comment>
<comment type="caution">
    <text evidence="9">The sequence shown here is derived from an EMBL/GenBank/DDBJ whole genome shotgun (WGS) entry which is preliminary data.</text>
</comment>
<dbReference type="Gene3D" id="1.10.3720.10">
    <property type="entry name" value="MetI-like"/>
    <property type="match status" value="1"/>
</dbReference>
<gene>
    <name evidence="9" type="ORF">R7226_17415</name>
</gene>
<proteinExistence type="inferred from homology"/>
<organism evidence="9 10">
    <name type="scientific">Conexibacter stalactiti</name>
    <dbReference type="NCBI Taxonomy" id="1940611"/>
    <lineage>
        <taxon>Bacteria</taxon>
        <taxon>Bacillati</taxon>
        <taxon>Actinomycetota</taxon>
        <taxon>Thermoleophilia</taxon>
        <taxon>Solirubrobacterales</taxon>
        <taxon>Conexibacteraceae</taxon>
        <taxon>Conexibacter</taxon>
    </lineage>
</organism>
<dbReference type="CDD" id="cd06261">
    <property type="entry name" value="TM_PBP2"/>
    <property type="match status" value="1"/>
</dbReference>
<comment type="subcellular location">
    <subcellularLocation>
        <location evidence="1 7">Cell membrane</location>
        <topology evidence="1 7">Multi-pass membrane protein</topology>
    </subcellularLocation>
</comment>
<dbReference type="InterPro" id="IPR045621">
    <property type="entry name" value="BPD_transp_1_N"/>
</dbReference>
<feature type="transmembrane region" description="Helical" evidence="7">
    <location>
        <begin position="178"/>
        <end position="199"/>
    </location>
</feature>
<protein>
    <submittedName>
        <fullName evidence="9">ABC transporter permease</fullName>
    </submittedName>
</protein>
<dbReference type="Pfam" id="PF00528">
    <property type="entry name" value="BPD_transp_1"/>
    <property type="match status" value="1"/>
</dbReference>
<sequence>MGQFARFGVGRLTVALVTLAIIAVAVFWAMRMVPGSYADVMLPANARAEARAALIDQYGLDDPLPAQFMTWAGNAVTGDLGTSLTSGEPVLSELGSRALVTVELAFLGGLLALLVGVPLGLIGGISRSRRKTGLIRVGNSVLLSLPDILVGALLVWVISTYEVPFTVGGWEPLFDDPVANLQAALPAALTISVLGMGFVMTTTRGAVAQIASEPYVQAARARGATRGEIVRRHVLRNSSVPVLTVFAVYLAYLLGGTVIAEVLFSLDGIGRYVIDATGHRDYPVVQGAVLVAAAAFVLISMVVDLLYGVLDPRIGARSAS</sequence>
<keyword evidence="2 7" id="KW-0813">Transport</keyword>
<evidence type="ECO:0000313" key="10">
    <source>
        <dbReference type="Proteomes" id="UP001284601"/>
    </source>
</evidence>
<evidence type="ECO:0000256" key="7">
    <source>
        <dbReference type="RuleBase" id="RU363032"/>
    </source>
</evidence>
<evidence type="ECO:0000259" key="8">
    <source>
        <dbReference type="PROSITE" id="PS50928"/>
    </source>
</evidence>
<reference evidence="9 10" key="2">
    <citation type="submission" date="2023-10" db="EMBL/GenBank/DDBJ databases">
        <authorList>
            <person name="Han X.F."/>
        </authorList>
    </citation>
    <scope>NUCLEOTIDE SEQUENCE [LARGE SCALE GENOMIC DNA]</scope>
    <source>
        <strain evidence="9 10">KCTC 39840</strain>
    </source>
</reference>
<evidence type="ECO:0000256" key="4">
    <source>
        <dbReference type="ARBA" id="ARBA00022692"/>
    </source>
</evidence>
<dbReference type="InterPro" id="IPR000515">
    <property type="entry name" value="MetI-like"/>
</dbReference>
<reference evidence="10" key="1">
    <citation type="submission" date="2023-07" db="EMBL/GenBank/DDBJ databases">
        <title>Conexibacter stalactiti sp. nov., isolated from stalactites in a lava cave and emended description of the genus Conexibacter.</title>
        <authorList>
            <person name="Lee S.D."/>
        </authorList>
    </citation>
    <scope>NUCLEOTIDE SEQUENCE [LARGE SCALE GENOMIC DNA]</scope>
    <source>
        <strain evidence="10">KCTC 39840</strain>
    </source>
</reference>
<keyword evidence="4 7" id="KW-0812">Transmembrane</keyword>
<feature type="transmembrane region" description="Helical" evidence="7">
    <location>
        <begin position="137"/>
        <end position="158"/>
    </location>
</feature>
<dbReference type="PANTHER" id="PTHR43163">
    <property type="entry name" value="DIPEPTIDE TRANSPORT SYSTEM PERMEASE PROTEIN DPPB-RELATED"/>
    <property type="match status" value="1"/>
</dbReference>
<keyword evidence="3" id="KW-1003">Cell membrane</keyword>
<accession>A0ABU4HSB4</accession>
<dbReference type="InterPro" id="IPR035906">
    <property type="entry name" value="MetI-like_sf"/>
</dbReference>
<dbReference type="SUPFAM" id="SSF161098">
    <property type="entry name" value="MetI-like"/>
    <property type="match status" value="1"/>
</dbReference>
<feature type="transmembrane region" description="Helical" evidence="7">
    <location>
        <begin position="240"/>
        <end position="264"/>
    </location>
</feature>
<keyword evidence="5 7" id="KW-1133">Transmembrane helix</keyword>
<evidence type="ECO:0000256" key="3">
    <source>
        <dbReference type="ARBA" id="ARBA00022475"/>
    </source>
</evidence>
<dbReference type="EMBL" id="JAWSTH010000047">
    <property type="protein sequence ID" value="MDW5596130.1"/>
    <property type="molecule type" value="Genomic_DNA"/>
</dbReference>